<dbReference type="eggNOG" id="KOG4415">
    <property type="taxonomic scope" value="Eukaryota"/>
</dbReference>
<name>H2ZFF5_CIOSA</name>
<dbReference type="Proteomes" id="UP000007875">
    <property type="component" value="Unassembled WGS sequence"/>
</dbReference>
<sequence>MLAMRWRCWNRVLAEDCWQPPTNSATHFTSSPYSLTQVAQSSFMTSSTDGVTSSTLPTSADVVISSRFLNITQKERPIKGAPTSGISSPGGGQRLLVVSSSGYLTEYLLEPRPQHGLPKVSDDSPVELLADPRVCWSLQRLSSWSVVPLPIPPKNELLVVDDHCRQLYELHRM</sequence>
<dbReference type="STRING" id="51511.ENSCSAVP00000016321"/>
<dbReference type="InParanoid" id="H2ZFF5"/>
<dbReference type="HOGENOM" id="CLU_1551069_0_0_1"/>
<dbReference type="AlphaFoldDB" id="H2ZFF5"/>
<protein>
    <submittedName>
        <fullName evidence="1">Uncharacterized protein</fullName>
    </submittedName>
</protein>
<accession>H2ZFF5</accession>
<evidence type="ECO:0000313" key="2">
    <source>
        <dbReference type="Proteomes" id="UP000007875"/>
    </source>
</evidence>
<proteinExistence type="predicted"/>
<keyword evidence="2" id="KW-1185">Reference proteome</keyword>
<dbReference type="Ensembl" id="ENSCSAVT00000016502.1">
    <property type="protein sequence ID" value="ENSCSAVP00000016321.1"/>
    <property type="gene ID" value="ENSCSAVG00000009605.1"/>
</dbReference>
<evidence type="ECO:0000313" key="1">
    <source>
        <dbReference type="Ensembl" id="ENSCSAVP00000016321.1"/>
    </source>
</evidence>
<reference evidence="1" key="3">
    <citation type="submission" date="2025-09" db="UniProtKB">
        <authorList>
            <consortium name="Ensembl"/>
        </authorList>
    </citation>
    <scope>IDENTIFICATION</scope>
</reference>
<reference evidence="1" key="2">
    <citation type="submission" date="2025-08" db="UniProtKB">
        <authorList>
            <consortium name="Ensembl"/>
        </authorList>
    </citation>
    <scope>IDENTIFICATION</scope>
</reference>
<organism evidence="1 2">
    <name type="scientific">Ciona savignyi</name>
    <name type="common">Pacific transparent sea squirt</name>
    <dbReference type="NCBI Taxonomy" id="51511"/>
    <lineage>
        <taxon>Eukaryota</taxon>
        <taxon>Metazoa</taxon>
        <taxon>Chordata</taxon>
        <taxon>Tunicata</taxon>
        <taxon>Ascidiacea</taxon>
        <taxon>Phlebobranchia</taxon>
        <taxon>Cionidae</taxon>
        <taxon>Ciona</taxon>
    </lineage>
</organism>
<reference evidence="2" key="1">
    <citation type="submission" date="2003-08" db="EMBL/GenBank/DDBJ databases">
        <authorList>
            <person name="Birren B."/>
            <person name="Nusbaum C."/>
            <person name="Abebe A."/>
            <person name="Abouelleil A."/>
            <person name="Adekoya E."/>
            <person name="Ait-zahra M."/>
            <person name="Allen N."/>
            <person name="Allen T."/>
            <person name="An P."/>
            <person name="Anderson M."/>
            <person name="Anderson S."/>
            <person name="Arachchi H."/>
            <person name="Armbruster J."/>
            <person name="Bachantsang P."/>
            <person name="Baldwin J."/>
            <person name="Barry A."/>
            <person name="Bayul T."/>
            <person name="Blitshsteyn B."/>
            <person name="Bloom T."/>
            <person name="Blye J."/>
            <person name="Boguslavskiy L."/>
            <person name="Borowsky M."/>
            <person name="Boukhgalter B."/>
            <person name="Brunache A."/>
            <person name="Butler J."/>
            <person name="Calixte N."/>
            <person name="Calvo S."/>
            <person name="Camarata J."/>
            <person name="Campo K."/>
            <person name="Chang J."/>
            <person name="Cheshatsang Y."/>
            <person name="Citroen M."/>
            <person name="Collymore A."/>
            <person name="Considine T."/>
            <person name="Cook A."/>
            <person name="Cooke P."/>
            <person name="Corum B."/>
            <person name="Cuomo C."/>
            <person name="David R."/>
            <person name="Dawoe T."/>
            <person name="Degray S."/>
            <person name="Dodge S."/>
            <person name="Dooley K."/>
            <person name="Dorje P."/>
            <person name="Dorjee K."/>
            <person name="Dorris L."/>
            <person name="Duffey N."/>
            <person name="Dupes A."/>
            <person name="Elkins T."/>
            <person name="Engels R."/>
            <person name="Erickson J."/>
            <person name="Farina A."/>
            <person name="Faro S."/>
            <person name="Ferreira P."/>
            <person name="Fischer H."/>
            <person name="Fitzgerald M."/>
            <person name="Foley K."/>
            <person name="Gage D."/>
            <person name="Galagan J."/>
            <person name="Gearin G."/>
            <person name="Gnerre S."/>
            <person name="Gnirke A."/>
            <person name="Goyette A."/>
            <person name="Graham J."/>
            <person name="Grandbois E."/>
            <person name="Gyaltsen K."/>
            <person name="Hafez N."/>
            <person name="Hagopian D."/>
            <person name="Hagos B."/>
            <person name="Hall J."/>
            <person name="Hatcher B."/>
            <person name="Heller A."/>
            <person name="Higgins H."/>
            <person name="Honan T."/>
            <person name="Horn A."/>
            <person name="Houde N."/>
            <person name="Hughes L."/>
            <person name="Hulme W."/>
            <person name="Husby E."/>
            <person name="Iliev I."/>
            <person name="Jaffe D."/>
            <person name="Jones C."/>
            <person name="Kamal M."/>
            <person name="Kamat A."/>
            <person name="Kamvysselis M."/>
            <person name="Karlsson E."/>
            <person name="Kells C."/>
            <person name="Kieu A."/>
            <person name="Kisner P."/>
            <person name="Kodira C."/>
            <person name="Kulbokas E."/>
            <person name="Labutti K."/>
            <person name="Lama D."/>
            <person name="Landers T."/>
            <person name="Leger J."/>
            <person name="Levine S."/>
            <person name="Lewis D."/>
            <person name="Lewis T."/>
            <person name="Lindblad-toh K."/>
            <person name="Liu X."/>
            <person name="Lokyitsang T."/>
            <person name="Lokyitsang Y."/>
            <person name="Lucien O."/>
            <person name="Lui A."/>
            <person name="Ma L.J."/>
            <person name="Mabbitt R."/>
            <person name="Macdonald J."/>
            <person name="Maclean C."/>
            <person name="Major J."/>
            <person name="Manning J."/>
            <person name="Marabella R."/>
            <person name="Maru K."/>
            <person name="Matthews C."/>
            <person name="Mauceli E."/>
            <person name="Mccarthy M."/>
            <person name="Mcdonough S."/>
            <person name="Mcghee T."/>
            <person name="Meldrim J."/>
            <person name="Meneus L."/>
            <person name="Mesirov J."/>
            <person name="Mihalev A."/>
            <person name="Mihova T."/>
            <person name="Mikkelsen T."/>
            <person name="Mlenga V."/>
            <person name="Moru K."/>
            <person name="Mozes J."/>
            <person name="Mulrain L."/>
            <person name="Munson G."/>
            <person name="Naylor J."/>
            <person name="Newes C."/>
            <person name="Nguyen C."/>
            <person name="Nguyen N."/>
            <person name="Nguyen T."/>
            <person name="Nicol R."/>
            <person name="Nielsen C."/>
            <person name="Nizzari M."/>
            <person name="Norbu C."/>
            <person name="Norbu N."/>
            <person name="O'donnell P."/>
            <person name="Okoawo O."/>
            <person name="O'leary S."/>
            <person name="Omotosho B."/>
            <person name="O'neill K."/>
            <person name="Osman S."/>
            <person name="Parker S."/>
            <person name="Perrin D."/>
            <person name="Phunkhang P."/>
            <person name="Piqani B."/>
            <person name="Purcell S."/>
            <person name="Rachupka T."/>
            <person name="Ramasamy U."/>
            <person name="Rameau R."/>
            <person name="Ray V."/>
            <person name="Raymond C."/>
            <person name="Retta R."/>
            <person name="Richardson S."/>
            <person name="Rise C."/>
            <person name="Rodriguez J."/>
            <person name="Rogers J."/>
            <person name="Rogov P."/>
            <person name="Rutman M."/>
            <person name="Schupbach R."/>
            <person name="Seaman C."/>
            <person name="Settipalli S."/>
            <person name="Sharpe T."/>
            <person name="Sheridan J."/>
            <person name="Sherpa N."/>
            <person name="Shi J."/>
            <person name="Smirnov S."/>
            <person name="Smith C."/>
            <person name="Sougnez C."/>
            <person name="Spencer B."/>
            <person name="Stalker J."/>
            <person name="Stange-thomann N."/>
            <person name="Stavropoulos S."/>
            <person name="Stetson K."/>
            <person name="Stone C."/>
            <person name="Stone S."/>
            <person name="Stubbs M."/>
            <person name="Talamas J."/>
            <person name="Tchuinga P."/>
            <person name="Tenzing P."/>
            <person name="Tesfaye S."/>
            <person name="Theodore J."/>
            <person name="Thoulutsang Y."/>
            <person name="Topham K."/>
            <person name="Towey S."/>
            <person name="Tsamla T."/>
            <person name="Tsomo N."/>
            <person name="Vallee D."/>
            <person name="Vassiliev H."/>
            <person name="Venkataraman V."/>
            <person name="Vinson J."/>
            <person name="Vo A."/>
            <person name="Wade C."/>
            <person name="Wang S."/>
            <person name="Wangchuk T."/>
            <person name="Wangdi T."/>
            <person name="Whittaker C."/>
            <person name="Wilkinson J."/>
            <person name="Wu Y."/>
            <person name="Wyman D."/>
            <person name="Yadav S."/>
            <person name="Yang S."/>
            <person name="Yang X."/>
            <person name="Yeager S."/>
            <person name="Yee E."/>
            <person name="Young G."/>
            <person name="Zainoun J."/>
            <person name="Zembeck L."/>
            <person name="Zimmer A."/>
            <person name="Zody M."/>
            <person name="Lander E."/>
        </authorList>
    </citation>
    <scope>NUCLEOTIDE SEQUENCE [LARGE SCALE GENOMIC DNA]</scope>
</reference>